<organism evidence="1 2">
    <name type="scientific">Photobacterium rosenbergii</name>
    <dbReference type="NCBI Taxonomy" id="294936"/>
    <lineage>
        <taxon>Bacteria</taxon>
        <taxon>Pseudomonadati</taxon>
        <taxon>Pseudomonadota</taxon>
        <taxon>Gammaproteobacteria</taxon>
        <taxon>Vibrionales</taxon>
        <taxon>Vibrionaceae</taxon>
        <taxon>Photobacterium</taxon>
    </lineage>
</organism>
<dbReference type="EMBL" id="JAWJZI010000009">
    <property type="protein sequence ID" value="MDV5171059.1"/>
    <property type="molecule type" value="Genomic_DNA"/>
</dbReference>
<dbReference type="Pfam" id="PF13528">
    <property type="entry name" value="Glyco_trans_1_3"/>
    <property type="match status" value="1"/>
</dbReference>
<gene>
    <name evidence="1" type="ORF">R2X38_18850</name>
</gene>
<dbReference type="NCBIfam" id="TIGR00661">
    <property type="entry name" value="MJ1255"/>
    <property type="match status" value="1"/>
</dbReference>
<evidence type="ECO:0000313" key="2">
    <source>
        <dbReference type="Proteomes" id="UP001186452"/>
    </source>
</evidence>
<dbReference type="InterPro" id="IPR005262">
    <property type="entry name" value="MJ1255-like"/>
</dbReference>
<protein>
    <submittedName>
        <fullName evidence="1">Glycosyltransferase family protein</fullName>
    </submittedName>
</protein>
<dbReference type="Proteomes" id="UP001186452">
    <property type="component" value="Unassembled WGS sequence"/>
</dbReference>
<keyword evidence="2" id="KW-1185">Reference proteome</keyword>
<comment type="caution">
    <text evidence="1">The sequence shown here is derived from an EMBL/GenBank/DDBJ whole genome shotgun (WGS) entry which is preliminary data.</text>
</comment>
<sequence length="373" mass="42396">MKNQGMKILYGVQGTGNGHISRAREMARAFSALGADVDFLFSGRPDNRYFDMDCFGDFQTRRGLTFVTENGEVSRWKTLTSNQLGTFVRDVSNLDVSGYDVVLNDFEPVSAWAAKKQKVHSIGISHQNAFLHDIPTQGQTWFDSMVIRGFAPTVQQLGVHWFHFNQMILPPIVPVTEAPRAKDRSVLVYLPFESLPAVLDLLTRFTQIHFYCYHPEVSEDSEYNNVSVRRLNRESFHHRLHQCCGVIANGGFELPSEAMNLGKKLLLKPLHGQYEQLSNVMTLEMMGLANSMSYLDPAAVRNWLDSIPAGRVNIPDVAKAVASWVLSGEWHNCDELWQQLWDKVEYPEVVEEAMIEWYTNAEPNRYKSSITSV</sequence>
<name>A0ABU3ZLR3_9GAMM</name>
<evidence type="ECO:0000313" key="1">
    <source>
        <dbReference type="EMBL" id="MDV5171059.1"/>
    </source>
</evidence>
<proteinExistence type="predicted"/>
<accession>A0ABU3ZLR3</accession>
<reference evidence="1 2" key="1">
    <citation type="submission" date="2023-10" db="EMBL/GenBank/DDBJ databases">
        <title>Marine bacteria isolated from horseshoe crab.</title>
        <authorList>
            <person name="Cheng T.H."/>
        </authorList>
    </citation>
    <scope>NUCLEOTIDE SEQUENCE [LARGE SCALE GENOMIC DNA]</scope>
    <source>
        <strain evidence="1 2">HSC6</strain>
    </source>
</reference>
<dbReference type="SUPFAM" id="SSF53756">
    <property type="entry name" value="UDP-Glycosyltransferase/glycogen phosphorylase"/>
    <property type="match status" value="1"/>
</dbReference>